<accession>A0A6J1DXS1</accession>
<gene>
    <name evidence="15" type="primary">LOC111024475</name>
</gene>
<dbReference type="GO" id="GO:0005525">
    <property type="term" value="F:GTP binding"/>
    <property type="evidence" value="ECO:0007669"/>
    <property type="project" value="UniProtKB-KW"/>
</dbReference>
<keyword evidence="6" id="KW-0686">Riboflavin biosynthesis</keyword>
<organism evidence="14 15">
    <name type="scientific">Momordica charantia</name>
    <name type="common">Bitter gourd</name>
    <name type="synonym">Balsam pear</name>
    <dbReference type="NCBI Taxonomy" id="3673"/>
    <lineage>
        <taxon>Eukaryota</taxon>
        <taxon>Viridiplantae</taxon>
        <taxon>Streptophyta</taxon>
        <taxon>Embryophyta</taxon>
        <taxon>Tracheophyta</taxon>
        <taxon>Spermatophyta</taxon>
        <taxon>Magnoliopsida</taxon>
        <taxon>eudicotyledons</taxon>
        <taxon>Gunneridae</taxon>
        <taxon>Pentapetalae</taxon>
        <taxon>rosids</taxon>
        <taxon>fabids</taxon>
        <taxon>Cucurbitales</taxon>
        <taxon>Cucurbitaceae</taxon>
        <taxon>Momordiceae</taxon>
        <taxon>Momordica</taxon>
    </lineage>
</organism>
<dbReference type="Gene3D" id="3.90.870.10">
    <property type="entry name" value="DHBP synthase"/>
    <property type="match status" value="1"/>
</dbReference>
<dbReference type="EC" id="3.5.4.25" evidence="5"/>
<dbReference type="Gene3D" id="3.40.50.10990">
    <property type="entry name" value="GTP cyclohydrolase II"/>
    <property type="match status" value="1"/>
</dbReference>
<evidence type="ECO:0000256" key="6">
    <source>
        <dbReference type="ARBA" id="ARBA00022619"/>
    </source>
</evidence>
<dbReference type="InterPro" id="IPR000422">
    <property type="entry name" value="DHBP_synthase_RibB"/>
</dbReference>
<keyword evidence="10" id="KW-0862">Zinc</keyword>
<evidence type="ECO:0000313" key="15">
    <source>
        <dbReference type="RefSeq" id="XP_022157859.1"/>
    </source>
</evidence>
<dbReference type="InterPro" id="IPR032677">
    <property type="entry name" value="GTP_cyclohydro_II"/>
</dbReference>
<dbReference type="AlphaFoldDB" id="A0A6J1DXS1"/>
<dbReference type="Pfam" id="PF00926">
    <property type="entry name" value="DHBP_synthase"/>
    <property type="match status" value="1"/>
</dbReference>
<evidence type="ECO:0000313" key="14">
    <source>
        <dbReference type="Proteomes" id="UP000504603"/>
    </source>
</evidence>
<comment type="similarity">
    <text evidence="3">In the N-terminal section; belongs to the DHBP synthase family.</text>
</comment>
<dbReference type="HAMAP" id="MF_01283">
    <property type="entry name" value="RibBA"/>
    <property type="match status" value="1"/>
</dbReference>
<evidence type="ECO:0000259" key="13">
    <source>
        <dbReference type="Pfam" id="PF00925"/>
    </source>
</evidence>
<comment type="pathway">
    <text evidence="2">Cofactor biosynthesis; riboflavin biosynthesis; 5-amino-6-(D-ribitylamino)uracil from GTP: step 1/4.</text>
</comment>
<keyword evidence="11" id="KW-0342">GTP-binding</keyword>
<feature type="domain" description="GTP cyclohydrolase II" evidence="13">
    <location>
        <begin position="325"/>
        <end position="489"/>
    </location>
</feature>
<dbReference type="GO" id="GO:0005829">
    <property type="term" value="C:cytosol"/>
    <property type="evidence" value="ECO:0007669"/>
    <property type="project" value="TreeGrafter"/>
</dbReference>
<dbReference type="SUPFAM" id="SSF142695">
    <property type="entry name" value="RibA-like"/>
    <property type="match status" value="1"/>
</dbReference>
<comment type="catalytic activity">
    <reaction evidence="12">
        <text>GTP + 4 H2O = 2,5-diamino-6-hydroxy-4-(5-phosphoribosylamino)-pyrimidine + formate + 2 phosphate + 3 H(+)</text>
        <dbReference type="Rhea" id="RHEA:23704"/>
        <dbReference type="ChEBI" id="CHEBI:15377"/>
        <dbReference type="ChEBI" id="CHEBI:15378"/>
        <dbReference type="ChEBI" id="CHEBI:15740"/>
        <dbReference type="ChEBI" id="CHEBI:37565"/>
        <dbReference type="ChEBI" id="CHEBI:43474"/>
        <dbReference type="ChEBI" id="CHEBI:58614"/>
        <dbReference type="EC" id="3.5.4.25"/>
    </reaction>
</comment>
<dbReference type="HAMAP" id="MF_00179">
    <property type="entry name" value="RibA"/>
    <property type="match status" value="1"/>
</dbReference>
<dbReference type="InterPro" id="IPR016299">
    <property type="entry name" value="Riboflavin_synth_RibBA"/>
</dbReference>
<evidence type="ECO:0000256" key="2">
    <source>
        <dbReference type="ARBA" id="ARBA00004853"/>
    </source>
</evidence>
<dbReference type="UniPathway" id="UPA00275">
    <property type="reaction ID" value="UER00400"/>
</dbReference>
<dbReference type="Pfam" id="PF00925">
    <property type="entry name" value="GTP_cyclohydro2"/>
    <property type="match status" value="1"/>
</dbReference>
<evidence type="ECO:0000256" key="12">
    <source>
        <dbReference type="ARBA" id="ARBA00049295"/>
    </source>
</evidence>
<dbReference type="PANTHER" id="PTHR21327:SF29">
    <property type="entry name" value="GTP CYCLOHYDROLASE-2"/>
    <property type="match status" value="1"/>
</dbReference>
<evidence type="ECO:0000256" key="10">
    <source>
        <dbReference type="ARBA" id="ARBA00022833"/>
    </source>
</evidence>
<keyword evidence="14" id="KW-1185">Reference proteome</keyword>
<dbReference type="PANTHER" id="PTHR21327">
    <property type="entry name" value="GTP CYCLOHYDROLASE II-RELATED"/>
    <property type="match status" value="1"/>
</dbReference>
<dbReference type="InterPro" id="IPR000926">
    <property type="entry name" value="RibA"/>
</dbReference>
<dbReference type="NCBIfam" id="NF001591">
    <property type="entry name" value="PRK00393.1"/>
    <property type="match status" value="1"/>
</dbReference>
<evidence type="ECO:0000256" key="8">
    <source>
        <dbReference type="ARBA" id="ARBA00022741"/>
    </source>
</evidence>
<dbReference type="OrthoDB" id="60371at2759"/>
<keyword evidence="8" id="KW-0547">Nucleotide-binding</keyword>
<comment type="cofactor">
    <cofactor evidence="1">
        <name>Zn(2+)</name>
        <dbReference type="ChEBI" id="CHEBI:29105"/>
    </cofactor>
</comment>
<proteinExistence type="inferred from homology"/>
<name>A0A6J1DXS1_MOMCH</name>
<dbReference type="NCBIfam" id="TIGR00505">
    <property type="entry name" value="ribA"/>
    <property type="match status" value="1"/>
</dbReference>
<keyword evidence="9" id="KW-0378">Hydrolase</keyword>
<dbReference type="RefSeq" id="XP_022157859.1">
    <property type="nucleotide sequence ID" value="XM_022302167.1"/>
</dbReference>
<dbReference type="GO" id="GO:0009231">
    <property type="term" value="P:riboflavin biosynthetic process"/>
    <property type="evidence" value="ECO:0007669"/>
    <property type="project" value="UniProtKB-UniPathway"/>
</dbReference>
<dbReference type="GO" id="GO:0008686">
    <property type="term" value="F:3,4-dihydroxy-2-butanone-4-phosphate synthase activity"/>
    <property type="evidence" value="ECO:0007669"/>
    <property type="project" value="InterPro"/>
</dbReference>
<evidence type="ECO:0000256" key="3">
    <source>
        <dbReference type="ARBA" id="ARBA00005520"/>
    </source>
</evidence>
<dbReference type="GeneID" id="111024475"/>
<dbReference type="GO" id="GO:0046872">
    <property type="term" value="F:metal ion binding"/>
    <property type="evidence" value="ECO:0007669"/>
    <property type="project" value="UniProtKB-KW"/>
</dbReference>
<dbReference type="CDD" id="cd00641">
    <property type="entry name" value="GTP_cyclohydro2"/>
    <property type="match status" value="1"/>
</dbReference>
<dbReference type="NCBIfam" id="TIGR00506">
    <property type="entry name" value="ribB"/>
    <property type="match status" value="1"/>
</dbReference>
<dbReference type="NCBIfam" id="NF006803">
    <property type="entry name" value="PRK09311.1"/>
    <property type="match status" value="1"/>
</dbReference>
<dbReference type="KEGG" id="mcha:111024475"/>
<sequence length="531" mass="57512">MECVLLRHPVMLPRYKSVAPTRWSFSGVVSVAPPVANLTLKIGKCKQKGLRYVCLCSAAGLSAGNLFGESSHARKNNIGHESVGVSTNLGVNPEISFEGDDFVDDEDDPDRPSDGFSSVQTAVDAIRHGKFVMVVDDENGDSEGNLVMAASKISATNITTMVQQSSGMVYVAMKGDDLERLNLPLISLLDNGNYETSTFTITVDAKMETSTGVSAADRAKTIVALSSPESKPEDFRRPGHVFPVRYRDGGVLRRAGHTEASVDLVALAGLRPVSVLSPIVDAHDGSMASLSKLRSLASQHDIPIVSITDLIRYRRKRENLIERISVSRLPTKWGKFQAYCYRSKLDGIEHVAIVKGNIAEGQDVLVRVHSECLTGDIFASARCDCGNQLDLAMQMIEKAGRGVVIYLRGHEGRGIGLGAKLLAYNLQDQGHDTVEANIELGLPADARDYGVGAQMLRDIGVRTMRLMTNNPAKLKGLKGYGLAMTGRVPVVTPITDENRKYLETKRTKMGHVYAKSPFTGINPKTAAEAEA</sequence>
<evidence type="ECO:0000256" key="9">
    <source>
        <dbReference type="ARBA" id="ARBA00022801"/>
    </source>
</evidence>
<evidence type="ECO:0000256" key="11">
    <source>
        <dbReference type="ARBA" id="ARBA00023134"/>
    </source>
</evidence>
<evidence type="ECO:0000256" key="1">
    <source>
        <dbReference type="ARBA" id="ARBA00001947"/>
    </source>
</evidence>
<evidence type="ECO:0000256" key="7">
    <source>
        <dbReference type="ARBA" id="ARBA00022723"/>
    </source>
</evidence>
<protein>
    <recommendedName>
        <fullName evidence="5">GTP cyclohydrolase II</fullName>
        <ecNumber evidence="5">3.5.4.25</ecNumber>
    </recommendedName>
</protein>
<evidence type="ECO:0000256" key="5">
    <source>
        <dbReference type="ARBA" id="ARBA00012762"/>
    </source>
</evidence>
<evidence type="ECO:0000256" key="4">
    <source>
        <dbReference type="ARBA" id="ARBA00008976"/>
    </source>
</evidence>
<dbReference type="InterPro" id="IPR017945">
    <property type="entry name" value="DHBP_synth_RibB-like_a/b_dom"/>
</dbReference>
<dbReference type="SUPFAM" id="SSF55821">
    <property type="entry name" value="YrdC/RibB"/>
    <property type="match status" value="1"/>
</dbReference>
<dbReference type="GO" id="GO:0003935">
    <property type="term" value="F:GTP cyclohydrolase II activity"/>
    <property type="evidence" value="ECO:0007669"/>
    <property type="project" value="UniProtKB-EC"/>
</dbReference>
<keyword evidence="7" id="KW-0479">Metal-binding</keyword>
<dbReference type="FunFam" id="3.40.50.10990:FF:000001">
    <property type="entry name" value="Riboflavin biosynthesis protein RibBA"/>
    <property type="match status" value="1"/>
</dbReference>
<dbReference type="InterPro" id="IPR036144">
    <property type="entry name" value="RibA-like_sf"/>
</dbReference>
<reference evidence="15" key="1">
    <citation type="submission" date="2025-08" db="UniProtKB">
        <authorList>
            <consortium name="RefSeq"/>
        </authorList>
    </citation>
    <scope>IDENTIFICATION</scope>
    <source>
        <strain evidence="15">OHB3-1</strain>
    </source>
</reference>
<comment type="similarity">
    <text evidence="4">In the C-terminal section; belongs to the GTP cyclohydrolase II family.</text>
</comment>
<dbReference type="Proteomes" id="UP000504603">
    <property type="component" value="Unplaced"/>
</dbReference>